<dbReference type="Pfam" id="PF02481">
    <property type="entry name" value="DNA_processg_A"/>
    <property type="match status" value="1"/>
</dbReference>
<dbReference type="Proteomes" id="UP001235064">
    <property type="component" value="Unassembled WGS sequence"/>
</dbReference>
<name>A0ABT7MZT7_9MICO</name>
<accession>A0ABT7MZT7</accession>
<feature type="domain" description="Smf/DprA SLOG" evidence="3">
    <location>
        <begin position="109"/>
        <end position="321"/>
    </location>
</feature>
<keyword evidence="6" id="KW-1185">Reference proteome</keyword>
<dbReference type="Gene3D" id="3.40.50.450">
    <property type="match status" value="1"/>
</dbReference>
<dbReference type="PANTHER" id="PTHR43022:SF1">
    <property type="entry name" value="PROTEIN SMF"/>
    <property type="match status" value="1"/>
</dbReference>
<dbReference type="InterPro" id="IPR057666">
    <property type="entry name" value="DrpA_SLOG"/>
</dbReference>
<dbReference type="InterPro" id="IPR041614">
    <property type="entry name" value="DprA_WH"/>
</dbReference>
<dbReference type="EMBL" id="JASXSZ010000003">
    <property type="protein sequence ID" value="MDL9979960.1"/>
    <property type="molecule type" value="Genomic_DNA"/>
</dbReference>
<organism evidence="5 6">
    <name type="scientific">Microbacterium candidum</name>
    <dbReference type="NCBI Taxonomy" id="3041922"/>
    <lineage>
        <taxon>Bacteria</taxon>
        <taxon>Bacillati</taxon>
        <taxon>Actinomycetota</taxon>
        <taxon>Actinomycetes</taxon>
        <taxon>Micrococcales</taxon>
        <taxon>Microbacteriaceae</taxon>
        <taxon>Microbacterium</taxon>
    </lineage>
</organism>
<dbReference type="InterPro" id="IPR036388">
    <property type="entry name" value="WH-like_DNA-bd_sf"/>
</dbReference>
<evidence type="ECO:0000256" key="2">
    <source>
        <dbReference type="SAM" id="MobiDB-lite"/>
    </source>
</evidence>
<evidence type="ECO:0000259" key="3">
    <source>
        <dbReference type="Pfam" id="PF02481"/>
    </source>
</evidence>
<comment type="similarity">
    <text evidence="1">Belongs to the DprA/Smf family.</text>
</comment>
<comment type="caution">
    <text evidence="5">The sequence shown here is derived from an EMBL/GenBank/DDBJ whole genome shotgun (WGS) entry which is preliminary data.</text>
</comment>
<feature type="compositionally biased region" description="Basic and acidic residues" evidence="2">
    <location>
        <begin position="345"/>
        <end position="354"/>
    </location>
</feature>
<sequence length="410" mass="42820">MTRFTYSAAHGRALVAPLMPGDDVDPDVVYAAAVWSGLAEGGDRVAGALVQARGAVDALGLVLAEENGQDAAGVSPKEWSDAVARWRPRLVQDELDLPLHRAAASGVRLILPGETCWPRGLDDLGPHAPLCLWVRGDPATLTRLHASIALVGARAATGYGEHVARELSSDLAQRGLGVVSGAAYGIDAAAHRAALDAAGLTVALMAGGVDRPYPAGHLELIDAIARTGAVVSEVPCGGSPTKWRFLARNRLIAAMSDATVVVEAGWRSGALNTANHASDLGRPVGVVPGPVTSPASAGCHRLLRDTAREVRCVTSADEVIELISGGGMFTMSAMRSTAGPETPEADVRPRTDDRTRVGDALSLRSARTVDEVARRSGMAVADVQLHLGLMRLDGEVEQDGHGWRRLATAR</sequence>
<evidence type="ECO:0000259" key="4">
    <source>
        <dbReference type="Pfam" id="PF17782"/>
    </source>
</evidence>
<protein>
    <submittedName>
        <fullName evidence="5">DNA-processing protein DprA</fullName>
    </submittedName>
</protein>
<dbReference type="Gene3D" id="1.10.10.10">
    <property type="entry name" value="Winged helix-like DNA-binding domain superfamily/Winged helix DNA-binding domain"/>
    <property type="match status" value="1"/>
</dbReference>
<gene>
    <name evidence="5" type="primary">dprA</name>
    <name evidence="5" type="ORF">QSV35_11515</name>
</gene>
<proteinExistence type="inferred from homology"/>
<dbReference type="Pfam" id="PF17782">
    <property type="entry name" value="WHD_DprA"/>
    <property type="match status" value="1"/>
</dbReference>
<feature type="domain" description="DprA winged helix" evidence="4">
    <location>
        <begin position="342"/>
        <end position="398"/>
    </location>
</feature>
<evidence type="ECO:0000313" key="6">
    <source>
        <dbReference type="Proteomes" id="UP001235064"/>
    </source>
</evidence>
<reference evidence="5 6" key="1">
    <citation type="submission" date="2023-06" db="EMBL/GenBank/DDBJ databases">
        <title>Microbacterium sp. nov., isolated from a waste landfill.</title>
        <authorList>
            <person name="Wen W."/>
        </authorList>
    </citation>
    <scope>NUCLEOTIDE SEQUENCE [LARGE SCALE GENOMIC DNA]</scope>
    <source>
        <strain evidence="5 6">ASV49</strain>
    </source>
</reference>
<dbReference type="PANTHER" id="PTHR43022">
    <property type="entry name" value="PROTEIN SMF"/>
    <property type="match status" value="1"/>
</dbReference>
<evidence type="ECO:0000256" key="1">
    <source>
        <dbReference type="ARBA" id="ARBA00006525"/>
    </source>
</evidence>
<evidence type="ECO:0000313" key="5">
    <source>
        <dbReference type="EMBL" id="MDL9979960.1"/>
    </source>
</evidence>
<dbReference type="SUPFAM" id="SSF102405">
    <property type="entry name" value="MCP/YpsA-like"/>
    <property type="match status" value="1"/>
</dbReference>
<dbReference type="RefSeq" id="WP_286288895.1">
    <property type="nucleotide sequence ID" value="NZ_JASXSZ010000003.1"/>
</dbReference>
<feature type="region of interest" description="Disordered" evidence="2">
    <location>
        <begin position="335"/>
        <end position="354"/>
    </location>
</feature>
<dbReference type="NCBIfam" id="TIGR00732">
    <property type="entry name" value="dprA"/>
    <property type="match status" value="1"/>
</dbReference>
<dbReference type="InterPro" id="IPR003488">
    <property type="entry name" value="DprA"/>
</dbReference>